<evidence type="ECO:0000313" key="2">
    <source>
        <dbReference type="Proteomes" id="UP000232323"/>
    </source>
</evidence>
<dbReference type="EMBL" id="BEGY01000278">
    <property type="protein sequence ID" value="GAX86348.1"/>
    <property type="molecule type" value="Genomic_DNA"/>
</dbReference>
<reference evidence="1 2" key="1">
    <citation type="submission" date="2017-08" db="EMBL/GenBank/DDBJ databases">
        <title>Acidophilic green algal genome provides insights into adaptation to an acidic environment.</title>
        <authorList>
            <person name="Hirooka S."/>
            <person name="Hirose Y."/>
            <person name="Kanesaki Y."/>
            <person name="Higuchi S."/>
            <person name="Fujiwara T."/>
            <person name="Onuma R."/>
            <person name="Era A."/>
            <person name="Ohbayashi R."/>
            <person name="Uzuka A."/>
            <person name="Nozaki H."/>
            <person name="Yoshikawa H."/>
            <person name="Miyagishima S.Y."/>
        </authorList>
    </citation>
    <scope>NUCLEOTIDE SEQUENCE [LARGE SCALE GENOMIC DNA]</scope>
    <source>
        <strain evidence="1 2">NIES-2499</strain>
    </source>
</reference>
<evidence type="ECO:0000313" key="1">
    <source>
        <dbReference type="EMBL" id="GAX86348.1"/>
    </source>
</evidence>
<keyword evidence="2" id="KW-1185">Reference proteome</keyword>
<protein>
    <submittedName>
        <fullName evidence="1">Uncharacterized protein</fullName>
    </submittedName>
</protein>
<organism evidence="1 2">
    <name type="scientific">Chlamydomonas eustigma</name>
    <dbReference type="NCBI Taxonomy" id="1157962"/>
    <lineage>
        <taxon>Eukaryota</taxon>
        <taxon>Viridiplantae</taxon>
        <taxon>Chlorophyta</taxon>
        <taxon>core chlorophytes</taxon>
        <taxon>Chlorophyceae</taxon>
        <taxon>CS clade</taxon>
        <taxon>Chlamydomonadales</taxon>
        <taxon>Chlamydomonadaceae</taxon>
        <taxon>Chlamydomonas</taxon>
    </lineage>
</organism>
<accession>A0A250XTF6</accession>
<name>A0A250XTF6_9CHLO</name>
<dbReference type="AlphaFoldDB" id="A0A250XTF6"/>
<gene>
    <name evidence="1" type="ORF">CEUSTIGMA_g13760.t1</name>
</gene>
<comment type="caution">
    <text evidence="1">The sequence shown here is derived from an EMBL/GenBank/DDBJ whole genome shotgun (WGS) entry which is preliminary data.</text>
</comment>
<dbReference type="Proteomes" id="UP000232323">
    <property type="component" value="Unassembled WGS sequence"/>
</dbReference>
<sequence length="257" mass="27102">MFSRSLGGTAGTLRSLLQKNGSHSQAHRGMLSIAAMAMESARSSYSGESGLESPGGVDVRRGRASTEISTTDLMYRPDQVTSPGSGGPLTRAGSGHSIPIYPITSIAEQHTVTTFAAHQEFDANLCMTSNIASSTADLGLPEGVLMRSMGDSGNVGADPLFESLMQEATKKLGRDSHAGFSSAVASRRSSDYGSSDPLLMANGVSLHHHITPRDSSGGGGNVHWYSFQFAMDEMVDELEDAFLAVSAVLEKLPHPIR</sequence>
<proteinExistence type="predicted"/>